<feature type="region of interest" description="Disordered" evidence="1">
    <location>
        <begin position="76"/>
        <end position="155"/>
    </location>
</feature>
<dbReference type="PANTHER" id="PTHR16001">
    <property type="entry name" value="ECTO-NOX DISULFIDE-THIOL EXCHANGER"/>
    <property type="match status" value="1"/>
</dbReference>
<gene>
    <name evidence="2" type="ORF">J1605_007037</name>
</gene>
<name>A0AB34H3G2_ESCRO</name>
<dbReference type="GO" id="GO:0003954">
    <property type="term" value="F:NADH dehydrogenase activity"/>
    <property type="evidence" value="ECO:0007669"/>
    <property type="project" value="TreeGrafter"/>
</dbReference>
<evidence type="ECO:0000313" key="3">
    <source>
        <dbReference type="Proteomes" id="UP001159641"/>
    </source>
</evidence>
<sequence>MGSASEQSPGGGWSGESQHREQLIVTSLAVLLPPVEQIVAVFNASTRQKAWDHFSKAQRKNIDIWRKHSEELRNAQSEQLMGIRREEEMEMSDDENCDSPTKKMRVDESVGRQRRKVRNLPANVQKGRRAETLAQEECRQMASGQHEVTAQPPVPSLQRCDAFQLPGAP</sequence>
<feature type="compositionally biased region" description="Acidic residues" evidence="1">
    <location>
        <begin position="88"/>
        <end position="97"/>
    </location>
</feature>
<evidence type="ECO:0000256" key="1">
    <source>
        <dbReference type="SAM" id="MobiDB-lite"/>
    </source>
</evidence>
<dbReference type="EMBL" id="JAIQCJ010002014">
    <property type="protein sequence ID" value="KAJ8785440.1"/>
    <property type="molecule type" value="Genomic_DNA"/>
</dbReference>
<accession>A0AB34H3G2</accession>
<dbReference type="PANTHER" id="PTHR16001:SF6">
    <property type="entry name" value="ECTO-NOX DISULFIDE-THIOL EXCHANGER 1"/>
    <property type="match status" value="1"/>
</dbReference>
<reference evidence="2 3" key="1">
    <citation type="submission" date="2022-11" db="EMBL/GenBank/DDBJ databases">
        <title>Whole genome sequence of Eschrichtius robustus ER-17-0199.</title>
        <authorList>
            <person name="Bruniche-Olsen A."/>
            <person name="Black A.N."/>
            <person name="Fields C.J."/>
            <person name="Walden K."/>
            <person name="Dewoody J.A."/>
        </authorList>
    </citation>
    <scope>NUCLEOTIDE SEQUENCE [LARGE SCALE GENOMIC DNA]</scope>
    <source>
        <strain evidence="2">ER-17-0199</strain>
        <tissue evidence="2">Blubber</tissue>
    </source>
</reference>
<keyword evidence="3" id="KW-1185">Reference proteome</keyword>
<dbReference type="GO" id="GO:0009897">
    <property type="term" value="C:external side of plasma membrane"/>
    <property type="evidence" value="ECO:0007669"/>
    <property type="project" value="InterPro"/>
</dbReference>
<organism evidence="2 3">
    <name type="scientific">Eschrichtius robustus</name>
    <name type="common">California gray whale</name>
    <name type="synonym">Eschrichtius gibbosus</name>
    <dbReference type="NCBI Taxonomy" id="9764"/>
    <lineage>
        <taxon>Eukaryota</taxon>
        <taxon>Metazoa</taxon>
        <taxon>Chordata</taxon>
        <taxon>Craniata</taxon>
        <taxon>Vertebrata</taxon>
        <taxon>Euteleostomi</taxon>
        <taxon>Mammalia</taxon>
        <taxon>Eutheria</taxon>
        <taxon>Laurasiatheria</taxon>
        <taxon>Artiodactyla</taxon>
        <taxon>Whippomorpha</taxon>
        <taxon>Cetacea</taxon>
        <taxon>Mysticeti</taxon>
        <taxon>Eschrichtiidae</taxon>
        <taxon>Eschrichtius</taxon>
    </lineage>
</organism>
<proteinExistence type="predicted"/>
<dbReference type="Proteomes" id="UP001159641">
    <property type="component" value="Unassembled WGS sequence"/>
</dbReference>
<dbReference type="AlphaFoldDB" id="A0AB34H3G2"/>
<dbReference type="GO" id="GO:0007624">
    <property type="term" value="P:ultradian rhythm"/>
    <property type="evidence" value="ECO:0007669"/>
    <property type="project" value="InterPro"/>
</dbReference>
<dbReference type="GO" id="GO:0003756">
    <property type="term" value="F:protein disulfide isomerase activity"/>
    <property type="evidence" value="ECO:0007669"/>
    <property type="project" value="TreeGrafter"/>
</dbReference>
<protein>
    <submittedName>
        <fullName evidence="2">Uncharacterized protein</fullName>
    </submittedName>
</protein>
<dbReference type="InterPro" id="IPR038876">
    <property type="entry name" value="ENOX"/>
</dbReference>
<feature type="compositionally biased region" description="Basic and acidic residues" evidence="1">
    <location>
        <begin position="100"/>
        <end position="111"/>
    </location>
</feature>
<evidence type="ECO:0000313" key="2">
    <source>
        <dbReference type="EMBL" id="KAJ8785440.1"/>
    </source>
</evidence>
<comment type="caution">
    <text evidence="2">The sequence shown here is derived from an EMBL/GenBank/DDBJ whole genome shotgun (WGS) entry which is preliminary data.</text>
</comment>
<feature type="compositionally biased region" description="Basic and acidic residues" evidence="1">
    <location>
        <begin position="128"/>
        <end position="139"/>
    </location>
</feature>